<dbReference type="AlphaFoldDB" id="A0A9P6BUC4"/>
<comment type="caution">
    <text evidence="1">The sequence shown here is derived from an EMBL/GenBank/DDBJ whole genome shotgun (WGS) entry which is preliminary data.</text>
</comment>
<evidence type="ECO:0000313" key="1">
    <source>
        <dbReference type="EMBL" id="KAF9439596.1"/>
    </source>
</evidence>
<dbReference type="Proteomes" id="UP000807342">
    <property type="component" value="Unassembled WGS sequence"/>
</dbReference>
<evidence type="ECO:0008006" key="3">
    <source>
        <dbReference type="Google" id="ProtNLM"/>
    </source>
</evidence>
<proteinExistence type="predicted"/>
<keyword evidence="2" id="KW-1185">Reference proteome</keyword>
<evidence type="ECO:0000313" key="2">
    <source>
        <dbReference type="Proteomes" id="UP000807342"/>
    </source>
</evidence>
<feature type="non-terminal residue" evidence="1">
    <location>
        <position position="168"/>
    </location>
</feature>
<feature type="non-terminal residue" evidence="1">
    <location>
        <position position="1"/>
    </location>
</feature>
<organism evidence="1 2">
    <name type="scientific">Macrolepiota fuliginosa MF-IS2</name>
    <dbReference type="NCBI Taxonomy" id="1400762"/>
    <lineage>
        <taxon>Eukaryota</taxon>
        <taxon>Fungi</taxon>
        <taxon>Dikarya</taxon>
        <taxon>Basidiomycota</taxon>
        <taxon>Agaricomycotina</taxon>
        <taxon>Agaricomycetes</taxon>
        <taxon>Agaricomycetidae</taxon>
        <taxon>Agaricales</taxon>
        <taxon>Agaricineae</taxon>
        <taxon>Agaricaceae</taxon>
        <taxon>Macrolepiota</taxon>
    </lineage>
</organism>
<dbReference type="EMBL" id="MU153877">
    <property type="protein sequence ID" value="KAF9439596.1"/>
    <property type="molecule type" value="Genomic_DNA"/>
</dbReference>
<sequence>LLKPIPPEKYNGKADAQVFHRFMTQATEYVTDGHVPSDCHVSVISNFLSEKAYTFYTREVTLRSKKWRLDKFFTELFNYCFPTNFRAIQRWKLEKCCQGNQSVKEYVSQLNELFTTVGYTDRRSRIHRLWNGFRLEIQKALWKDKLNPDSSSFGSVVKVAELNEIADS</sequence>
<accession>A0A9P6BUC4</accession>
<name>A0A9P6BUC4_9AGAR</name>
<protein>
    <recommendedName>
        <fullName evidence="3">Retrotransposon gag domain-containing protein</fullName>
    </recommendedName>
</protein>
<dbReference type="OrthoDB" id="3205788at2759"/>
<gene>
    <name evidence="1" type="ORF">P691DRAFT_631720</name>
</gene>
<reference evidence="1" key="1">
    <citation type="submission" date="2020-11" db="EMBL/GenBank/DDBJ databases">
        <authorList>
            <consortium name="DOE Joint Genome Institute"/>
            <person name="Ahrendt S."/>
            <person name="Riley R."/>
            <person name="Andreopoulos W."/>
            <person name="Labutti K."/>
            <person name="Pangilinan J."/>
            <person name="Ruiz-Duenas F.J."/>
            <person name="Barrasa J.M."/>
            <person name="Sanchez-Garcia M."/>
            <person name="Camarero S."/>
            <person name="Miyauchi S."/>
            <person name="Serrano A."/>
            <person name="Linde D."/>
            <person name="Babiker R."/>
            <person name="Drula E."/>
            <person name="Ayuso-Fernandez I."/>
            <person name="Pacheco R."/>
            <person name="Padilla G."/>
            <person name="Ferreira P."/>
            <person name="Barriuso J."/>
            <person name="Kellner H."/>
            <person name="Castanera R."/>
            <person name="Alfaro M."/>
            <person name="Ramirez L."/>
            <person name="Pisabarro A.G."/>
            <person name="Kuo A."/>
            <person name="Tritt A."/>
            <person name="Lipzen A."/>
            <person name="He G."/>
            <person name="Yan M."/>
            <person name="Ng V."/>
            <person name="Cullen D."/>
            <person name="Martin F."/>
            <person name="Rosso M.-N."/>
            <person name="Henrissat B."/>
            <person name="Hibbett D."/>
            <person name="Martinez A.T."/>
            <person name="Grigoriev I.V."/>
        </authorList>
    </citation>
    <scope>NUCLEOTIDE SEQUENCE</scope>
    <source>
        <strain evidence="1">MF-IS2</strain>
    </source>
</reference>